<keyword evidence="2" id="KW-1185">Reference proteome</keyword>
<evidence type="ECO:0000313" key="1">
    <source>
        <dbReference type="EMBL" id="GFS20056.1"/>
    </source>
</evidence>
<comment type="caution">
    <text evidence="1">The sequence shown here is derived from an EMBL/GenBank/DDBJ whole genome shotgun (WGS) entry which is preliminary data.</text>
</comment>
<dbReference type="Proteomes" id="UP000762676">
    <property type="component" value="Unassembled WGS sequence"/>
</dbReference>
<dbReference type="EMBL" id="BMAT01010091">
    <property type="protein sequence ID" value="GFS20056.1"/>
    <property type="molecule type" value="Genomic_DNA"/>
</dbReference>
<protein>
    <submittedName>
        <fullName evidence="1">Reverse transcriptase</fullName>
    </submittedName>
</protein>
<dbReference type="AlphaFoldDB" id="A0AAV4JCI1"/>
<organism evidence="1 2">
    <name type="scientific">Elysia marginata</name>
    <dbReference type="NCBI Taxonomy" id="1093978"/>
    <lineage>
        <taxon>Eukaryota</taxon>
        <taxon>Metazoa</taxon>
        <taxon>Spiralia</taxon>
        <taxon>Lophotrochozoa</taxon>
        <taxon>Mollusca</taxon>
        <taxon>Gastropoda</taxon>
        <taxon>Heterobranchia</taxon>
        <taxon>Euthyneura</taxon>
        <taxon>Panpulmonata</taxon>
        <taxon>Sacoglossa</taxon>
        <taxon>Placobranchoidea</taxon>
        <taxon>Plakobranchidae</taxon>
        <taxon>Elysia</taxon>
    </lineage>
</organism>
<proteinExistence type="predicted"/>
<evidence type="ECO:0000313" key="2">
    <source>
        <dbReference type="Proteomes" id="UP000762676"/>
    </source>
</evidence>
<name>A0AAV4JCI1_9GAST</name>
<keyword evidence="1" id="KW-0695">RNA-directed DNA polymerase</keyword>
<gene>
    <name evidence="1" type="ORF">ElyMa_005047500</name>
</gene>
<reference evidence="1 2" key="1">
    <citation type="journal article" date="2021" name="Elife">
        <title>Chloroplast acquisition without the gene transfer in kleptoplastic sea slugs, Plakobranchus ocellatus.</title>
        <authorList>
            <person name="Maeda T."/>
            <person name="Takahashi S."/>
            <person name="Yoshida T."/>
            <person name="Shimamura S."/>
            <person name="Takaki Y."/>
            <person name="Nagai Y."/>
            <person name="Toyoda A."/>
            <person name="Suzuki Y."/>
            <person name="Arimoto A."/>
            <person name="Ishii H."/>
            <person name="Satoh N."/>
            <person name="Nishiyama T."/>
            <person name="Hasebe M."/>
            <person name="Maruyama T."/>
            <person name="Minagawa J."/>
            <person name="Obokata J."/>
            <person name="Shigenobu S."/>
        </authorList>
    </citation>
    <scope>NUCLEOTIDE SEQUENCE [LARGE SCALE GENOMIC DNA]</scope>
</reference>
<keyword evidence="1" id="KW-0808">Transferase</keyword>
<accession>A0AAV4JCI1</accession>
<keyword evidence="1" id="KW-0548">Nucleotidyltransferase</keyword>
<sequence length="112" mass="12682">MPHFTKILHGCGNYFVIIPRTTESGAETWHGRPSTTSTQRKWLLESCDGWVVSTCLPEVGRHSDAIRRTILRLDIVIYSCSTQQFIVLELAVPYESRIEDAHTQRGNIPGLD</sequence>
<dbReference type="GO" id="GO:0003964">
    <property type="term" value="F:RNA-directed DNA polymerase activity"/>
    <property type="evidence" value="ECO:0007669"/>
    <property type="project" value="UniProtKB-KW"/>
</dbReference>